<accession>A0A8F8KNX8</accession>
<gene>
    <name evidence="1" type="ORF">KOM_12_121</name>
</gene>
<reference evidence="1" key="1">
    <citation type="submission" date="2021-06" db="EMBL/GenBank/DDBJ databases">
        <authorList>
            <person name="Rolland C."/>
        </authorList>
    </citation>
    <scope>NUCLEOTIDE SEQUENCE</scope>
    <source>
        <strain evidence="1">347.936635</strain>
    </source>
</reference>
<organism evidence="1">
    <name type="scientific">Clandestinovirus</name>
    <dbReference type="NCBI Taxonomy" id="2831644"/>
    <lineage>
        <taxon>Viruses</taxon>
    </lineage>
</organism>
<sequence length="138" mass="16126">MANSFIAEDEIKQRMLEIFKTNEYAKSLVKNDMPNLDYETAFIKYRVVTSDNQFNHVLTVEEALKYEGFFTALIFSPIRPGSDIGFHSTMTLMCYLHCHEHLRIHVDNMSNERSILIDVRTGQIQHQECLDSIDQCLY</sequence>
<dbReference type="EMBL" id="MZ420154">
    <property type="protein sequence ID" value="QYA18391.1"/>
    <property type="molecule type" value="Genomic_DNA"/>
</dbReference>
<proteinExistence type="predicted"/>
<protein>
    <submittedName>
        <fullName evidence="1">Uncharacterized protein</fullName>
    </submittedName>
</protein>
<evidence type="ECO:0000313" key="1">
    <source>
        <dbReference type="EMBL" id="QYA18391.1"/>
    </source>
</evidence>
<name>A0A8F8KNX8_9VIRU</name>